<evidence type="ECO:0000313" key="10">
    <source>
        <dbReference type="Proteomes" id="UP001476282"/>
    </source>
</evidence>
<name>A0ABP9UQY8_9BACT</name>
<dbReference type="Gene3D" id="3.30.479.10">
    <property type="entry name" value="6-pyruvoyl tetrahydropterin synthase/QueD"/>
    <property type="match status" value="1"/>
</dbReference>
<comment type="pathway">
    <text evidence="1 8">Purine metabolism; 7-cyano-7-deazaguanine biosynthesis.</text>
</comment>
<keyword evidence="5 8" id="KW-0862">Zinc</keyword>
<comment type="caution">
    <text evidence="9">The sequence shown here is derived from an EMBL/GenBank/DDBJ whole genome shotgun (WGS) entry which is preliminary data.</text>
</comment>
<keyword evidence="4 8" id="KW-0479">Metal-binding</keyword>
<evidence type="ECO:0000256" key="6">
    <source>
        <dbReference type="ARBA" id="ARBA00023239"/>
    </source>
</evidence>
<dbReference type="InterPro" id="IPR038418">
    <property type="entry name" value="6-PTP_synth/QueD_sf"/>
</dbReference>
<organism evidence="9 10">
    <name type="scientific">Haloferula sargassicola</name>
    <dbReference type="NCBI Taxonomy" id="490096"/>
    <lineage>
        <taxon>Bacteria</taxon>
        <taxon>Pseudomonadati</taxon>
        <taxon>Verrucomicrobiota</taxon>
        <taxon>Verrucomicrobiia</taxon>
        <taxon>Verrucomicrobiales</taxon>
        <taxon>Verrucomicrobiaceae</taxon>
        <taxon>Haloferula</taxon>
    </lineage>
</organism>
<dbReference type="Pfam" id="PF01242">
    <property type="entry name" value="PTPS"/>
    <property type="match status" value="1"/>
</dbReference>
<evidence type="ECO:0000256" key="8">
    <source>
        <dbReference type="PIRNR" id="PIRNR006113"/>
    </source>
</evidence>
<sequence length="140" mass="15936">MLTESRFDSGAGWRDLACAMRARLSKIFHFEAAHTLPTLPEGHRCRQMHGHSFKVVIHVEGEVNEAVGWVYDHKDITQAMEPLLDQLDHAYLNDIEGLESPTIERIAAWFWRKLDPSLPGLAEICVHETPNSSCSFYGEF</sequence>
<gene>
    <name evidence="9" type="primary">queD</name>
    <name evidence="9" type="ORF">Hsar01_01634</name>
</gene>
<comment type="similarity">
    <text evidence="2 8">Belongs to the PTPS family. QueD subfamily.</text>
</comment>
<evidence type="ECO:0000256" key="7">
    <source>
        <dbReference type="ARBA" id="ARBA00048807"/>
    </source>
</evidence>
<comment type="cofactor">
    <cofactor evidence="8">
        <name>Zn(2+)</name>
        <dbReference type="ChEBI" id="CHEBI:29105"/>
    </cofactor>
    <text evidence="8">Binds 1 zinc ion per subunit.</text>
</comment>
<reference evidence="9 10" key="1">
    <citation type="submission" date="2024-02" db="EMBL/GenBank/DDBJ databases">
        <title>Haloferula sargassicola NBRC 104335.</title>
        <authorList>
            <person name="Ichikawa N."/>
            <person name="Katano-Makiyama Y."/>
            <person name="Hidaka K."/>
        </authorList>
    </citation>
    <scope>NUCLEOTIDE SEQUENCE [LARGE SCALE GENOMIC DNA]</scope>
    <source>
        <strain evidence="9 10">NBRC 104335</strain>
    </source>
</reference>
<dbReference type="PIRSF" id="PIRSF006113">
    <property type="entry name" value="PTP_synth"/>
    <property type="match status" value="1"/>
</dbReference>
<keyword evidence="8" id="KW-0671">Queuosine biosynthesis</keyword>
<accession>A0ABP9UQY8</accession>
<comment type="catalytic activity">
    <reaction evidence="7 8">
        <text>7,8-dihydroneopterin 3'-triphosphate + H2O = 6-carboxy-5,6,7,8-tetrahydropterin + triphosphate + acetaldehyde + 2 H(+)</text>
        <dbReference type="Rhea" id="RHEA:27966"/>
        <dbReference type="ChEBI" id="CHEBI:15343"/>
        <dbReference type="ChEBI" id="CHEBI:15377"/>
        <dbReference type="ChEBI" id="CHEBI:15378"/>
        <dbReference type="ChEBI" id="CHEBI:18036"/>
        <dbReference type="ChEBI" id="CHEBI:58462"/>
        <dbReference type="ChEBI" id="CHEBI:61032"/>
        <dbReference type="EC" id="4.1.2.50"/>
    </reaction>
</comment>
<proteinExistence type="inferred from homology"/>
<dbReference type="Proteomes" id="UP001476282">
    <property type="component" value="Unassembled WGS sequence"/>
</dbReference>
<dbReference type="PANTHER" id="PTHR12589:SF7">
    <property type="entry name" value="6-PYRUVOYL TETRAHYDROBIOPTERIN SYNTHASE"/>
    <property type="match status" value="1"/>
</dbReference>
<evidence type="ECO:0000313" key="9">
    <source>
        <dbReference type="EMBL" id="GAA5482414.1"/>
    </source>
</evidence>
<dbReference type="EMBL" id="BAABRI010000008">
    <property type="protein sequence ID" value="GAA5482414.1"/>
    <property type="molecule type" value="Genomic_DNA"/>
</dbReference>
<keyword evidence="6 8" id="KW-0456">Lyase</keyword>
<keyword evidence="10" id="KW-1185">Reference proteome</keyword>
<dbReference type="PANTHER" id="PTHR12589">
    <property type="entry name" value="PYRUVOYL TETRAHYDROBIOPTERIN SYNTHASE"/>
    <property type="match status" value="1"/>
</dbReference>
<evidence type="ECO:0000256" key="2">
    <source>
        <dbReference type="ARBA" id="ARBA00008900"/>
    </source>
</evidence>
<dbReference type="EC" id="4.-.-.-" evidence="8"/>
<dbReference type="InterPro" id="IPR007115">
    <property type="entry name" value="6-PTP_synth/QueD"/>
</dbReference>
<dbReference type="NCBIfam" id="TIGR03367">
    <property type="entry name" value="queuosine_QueD"/>
    <property type="match status" value="1"/>
</dbReference>
<evidence type="ECO:0000256" key="4">
    <source>
        <dbReference type="ARBA" id="ARBA00022723"/>
    </source>
</evidence>
<protein>
    <recommendedName>
        <fullName evidence="3 8">6-carboxy-5,6,7,8-tetrahydropterin synthase</fullName>
        <ecNumber evidence="8">4.-.-.-</ecNumber>
    </recommendedName>
</protein>
<dbReference type="SUPFAM" id="SSF55620">
    <property type="entry name" value="Tetrahydrobiopterin biosynthesis enzymes-like"/>
    <property type="match status" value="1"/>
</dbReference>
<evidence type="ECO:0000256" key="3">
    <source>
        <dbReference type="ARBA" id="ARBA00018141"/>
    </source>
</evidence>
<evidence type="ECO:0000256" key="1">
    <source>
        <dbReference type="ARBA" id="ARBA00005061"/>
    </source>
</evidence>
<evidence type="ECO:0000256" key="5">
    <source>
        <dbReference type="ARBA" id="ARBA00022833"/>
    </source>
</evidence>